<organism evidence="2">
    <name type="scientific">marine metagenome</name>
    <dbReference type="NCBI Taxonomy" id="408172"/>
    <lineage>
        <taxon>unclassified sequences</taxon>
        <taxon>metagenomes</taxon>
        <taxon>ecological metagenomes</taxon>
    </lineage>
</organism>
<proteinExistence type="predicted"/>
<dbReference type="AlphaFoldDB" id="A0A382I6Y6"/>
<evidence type="ECO:0000259" key="1">
    <source>
        <dbReference type="SMART" id="SM00849"/>
    </source>
</evidence>
<dbReference type="InterPro" id="IPR001279">
    <property type="entry name" value="Metallo-B-lactamas"/>
</dbReference>
<protein>
    <recommendedName>
        <fullName evidence="1">Metallo-beta-lactamase domain-containing protein</fullName>
    </recommendedName>
</protein>
<evidence type="ECO:0000313" key="2">
    <source>
        <dbReference type="EMBL" id="SVB94633.1"/>
    </source>
</evidence>
<dbReference type="EMBL" id="UINC01065209">
    <property type="protein sequence ID" value="SVB94633.1"/>
    <property type="molecule type" value="Genomic_DNA"/>
</dbReference>
<dbReference type="Pfam" id="PF12706">
    <property type="entry name" value="Lactamase_B_2"/>
    <property type="match status" value="1"/>
</dbReference>
<gene>
    <name evidence="2" type="ORF">METZ01_LOCUS247487</name>
</gene>
<accession>A0A382I6Y6</accession>
<dbReference type="InterPro" id="IPR036866">
    <property type="entry name" value="RibonucZ/Hydroxyglut_hydro"/>
</dbReference>
<name>A0A382I6Y6_9ZZZZ</name>
<dbReference type="SUPFAM" id="SSF56281">
    <property type="entry name" value="Metallo-hydrolase/oxidoreductase"/>
    <property type="match status" value="1"/>
</dbReference>
<dbReference type="Gene3D" id="3.60.15.10">
    <property type="entry name" value="Ribonuclease Z/Hydroxyacylglutathione hydrolase-like"/>
    <property type="match status" value="1"/>
</dbReference>
<dbReference type="SMART" id="SM00849">
    <property type="entry name" value="Lactamase_B"/>
    <property type="match status" value="1"/>
</dbReference>
<sequence length="289" mass="31668">MKILFWGVRGSFPVAEAHAAGYGGNTPCLEVEVAGRTILIDAGTGIRGAGQALADRGVEQVDLLLSHAHWDHIQGFPYLPQLDQEGVSVRVHSLRHPNQTLNEIFAGQQQPPFSSRSLKDVRAHLEFVEHEDGDCFEIGAAQVTCRRLNHPGVAAGYRVDSGDHVLAYICDTDLDGAVLHADGLGEDTDETKWLQKLRQNARDLGHSADLLVCDTFFLPEEYEPLWGHSCPDEFLRLAAEVDASGVWLFHHRPGRADSDMDGIVERYRPAAVSEGIQLHAAREGVGISL</sequence>
<dbReference type="PANTHER" id="PTHR42663:SF4">
    <property type="entry name" value="SLL1036 PROTEIN"/>
    <property type="match status" value="1"/>
</dbReference>
<feature type="domain" description="Metallo-beta-lactamase" evidence="1">
    <location>
        <begin position="25"/>
        <end position="206"/>
    </location>
</feature>
<dbReference type="PANTHER" id="PTHR42663">
    <property type="entry name" value="HYDROLASE C777.06C-RELATED-RELATED"/>
    <property type="match status" value="1"/>
</dbReference>
<dbReference type="CDD" id="cd07715">
    <property type="entry name" value="TaR3-like_MBL-fold"/>
    <property type="match status" value="1"/>
</dbReference>
<reference evidence="2" key="1">
    <citation type="submission" date="2018-05" db="EMBL/GenBank/DDBJ databases">
        <authorList>
            <person name="Lanie J.A."/>
            <person name="Ng W.-L."/>
            <person name="Kazmierczak K.M."/>
            <person name="Andrzejewski T.M."/>
            <person name="Davidsen T.M."/>
            <person name="Wayne K.J."/>
            <person name="Tettelin H."/>
            <person name="Glass J.I."/>
            <person name="Rusch D."/>
            <person name="Podicherti R."/>
            <person name="Tsui H.-C.T."/>
            <person name="Winkler M.E."/>
        </authorList>
    </citation>
    <scope>NUCLEOTIDE SEQUENCE</scope>
</reference>